<dbReference type="EMBL" id="MU004307">
    <property type="protein sequence ID" value="KAF2659459.1"/>
    <property type="molecule type" value="Genomic_DNA"/>
</dbReference>
<name>A0A6A6THG1_9PLEO</name>
<protein>
    <recommendedName>
        <fullName evidence="3">Cell death in tomato 1</fullName>
    </recommendedName>
</protein>
<keyword evidence="2" id="KW-1185">Reference proteome</keyword>
<gene>
    <name evidence="1" type="ORF">K491DRAFT_689322</name>
</gene>
<dbReference type="Proteomes" id="UP000799324">
    <property type="component" value="Unassembled WGS sequence"/>
</dbReference>
<evidence type="ECO:0000313" key="1">
    <source>
        <dbReference type="EMBL" id="KAF2659459.1"/>
    </source>
</evidence>
<evidence type="ECO:0000313" key="2">
    <source>
        <dbReference type="Proteomes" id="UP000799324"/>
    </source>
</evidence>
<sequence>MAKPVDVYKYWLWNEGKDSQLQLPPQLYQTASDRPTTVVIEQKPAQLSVYILNQPLQAHLSNTVMMHFTTATIATVAFTAFAIASPVELAPRQNATLEPWQLSGISGFSPSGRPGSYPWLNIVANLVDPNELTLGTSTDDGSEVTVPAGNAGANCTAKWYTGTKPFNHIWPCDPTGDGYWYMEIEETSDFSTANFDVKFTRVADVIYHGSEFKKTYTGSAHFEVGDNMSGTCGGSGVCSWGLKAELSPYAIQQTEVPAA</sequence>
<reference evidence="1" key="1">
    <citation type="journal article" date="2020" name="Stud. Mycol.">
        <title>101 Dothideomycetes genomes: a test case for predicting lifestyles and emergence of pathogens.</title>
        <authorList>
            <person name="Haridas S."/>
            <person name="Albert R."/>
            <person name="Binder M."/>
            <person name="Bloem J."/>
            <person name="Labutti K."/>
            <person name="Salamov A."/>
            <person name="Andreopoulos B."/>
            <person name="Baker S."/>
            <person name="Barry K."/>
            <person name="Bills G."/>
            <person name="Bluhm B."/>
            <person name="Cannon C."/>
            <person name="Castanera R."/>
            <person name="Culley D."/>
            <person name="Daum C."/>
            <person name="Ezra D."/>
            <person name="Gonzalez J."/>
            <person name="Henrissat B."/>
            <person name="Kuo A."/>
            <person name="Liang C."/>
            <person name="Lipzen A."/>
            <person name="Lutzoni F."/>
            <person name="Magnuson J."/>
            <person name="Mondo S."/>
            <person name="Nolan M."/>
            <person name="Ohm R."/>
            <person name="Pangilinan J."/>
            <person name="Park H.-J."/>
            <person name="Ramirez L."/>
            <person name="Alfaro M."/>
            <person name="Sun H."/>
            <person name="Tritt A."/>
            <person name="Yoshinaga Y."/>
            <person name="Zwiers L.-H."/>
            <person name="Turgeon B."/>
            <person name="Goodwin S."/>
            <person name="Spatafora J."/>
            <person name="Crous P."/>
            <person name="Grigoriev I."/>
        </authorList>
    </citation>
    <scope>NUCLEOTIDE SEQUENCE</scope>
    <source>
        <strain evidence="1">CBS 122681</strain>
    </source>
</reference>
<proteinExistence type="predicted"/>
<organism evidence="1 2">
    <name type="scientific">Lophiostoma macrostomum CBS 122681</name>
    <dbReference type="NCBI Taxonomy" id="1314788"/>
    <lineage>
        <taxon>Eukaryota</taxon>
        <taxon>Fungi</taxon>
        <taxon>Dikarya</taxon>
        <taxon>Ascomycota</taxon>
        <taxon>Pezizomycotina</taxon>
        <taxon>Dothideomycetes</taxon>
        <taxon>Pleosporomycetidae</taxon>
        <taxon>Pleosporales</taxon>
        <taxon>Lophiostomataceae</taxon>
        <taxon>Lophiostoma</taxon>
    </lineage>
</organism>
<accession>A0A6A6THG1</accession>
<dbReference type="OrthoDB" id="5226619at2759"/>
<dbReference type="AlphaFoldDB" id="A0A6A6THG1"/>
<evidence type="ECO:0008006" key="3">
    <source>
        <dbReference type="Google" id="ProtNLM"/>
    </source>
</evidence>